<proteinExistence type="predicted"/>
<name>A0A1F4V5A5_UNCKA</name>
<dbReference type="Proteomes" id="UP000178771">
    <property type="component" value="Unassembled WGS sequence"/>
</dbReference>
<dbReference type="AlphaFoldDB" id="A0A1F4V5A5"/>
<organism evidence="1 2">
    <name type="scientific">candidate division WWE3 bacterium RIFCSPLOWO2_01_FULL_39_13</name>
    <dbReference type="NCBI Taxonomy" id="1802624"/>
    <lineage>
        <taxon>Bacteria</taxon>
        <taxon>Katanobacteria</taxon>
    </lineage>
</organism>
<accession>A0A1F4V5A5</accession>
<protein>
    <submittedName>
        <fullName evidence="1">Uncharacterized protein</fullName>
    </submittedName>
</protein>
<sequence>MLGLEPSIDELWRKRERGYDNYLGNYPQLKSLMNLLKDLYLNKKDFIDYLDKSVEILNLPEYKDTNFLY</sequence>
<dbReference type="EMBL" id="MEVH01000001">
    <property type="protein sequence ID" value="OGC52367.1"/>
    <property type="molecule type" value="Genomic_DNA"/>
</dbReference>
<reference evidence="1 2" key="1">
    <citation type="journal article" date="2016" name="Nat. Commun.">
        <title>Thousands of microbial genomes shed light on interconnected biogeochemical processes in an aquifer system.</title>
        <authorList>
            <person name="Anantharaman K."/>
            <person name="Brown C.T."/>
            <person name="Hug L.A."/>
            <person name="Sharon I."/>
            <person name="Castelle C.J."/>
            <person name="Probst A.J."/>
            <person name="Thomas B.C."/>
            <person name="Singh A."/>
            <person name="Wilkins M.J."/>
            <person name="Karaoz U."/>
            <person name="Brodie E.L."/>
            <person name="Williams K.H."/>
            <person name="Hubbard S.S."/>
            <person name="Banfield J.F."/>
        </authorList>
    </citation>
    <scope>NUCLEOTIDE SEQUENCE [LARGE SCALE GENOMIC DNA]</scope>
</reference>
<evidence type="ECO:0000313" key="2">
    <source>
        <dbReference type="Proteomes" id="UP000178771"/>
    </source>
</evidence>
<gene>
    <name evidence="1" type="ORF">A2982_00690</name>
</gene>
<evidence type="ECO:0000313" key="1">
    <source>
        <dbReference type="EMBL" id="OGC52367.1"/>
    </source>
</evidence>
<comment type="caution">
    <text evidence="1">The sequence shown here is derived from an EMBL/GenBank/DDBJ whole genome shotgun (WGS) entry which is preliminary data.</text>
</comment>